<gene>
    <name evidence="1" type="ORF">QFC22_001269</name>
</gene>
<evidence type="ECO:0000313" key="2">
    <source>
        <dbReference type="Proteomes" id="UP001243375"/>
    </source>
</evidence>
<reference evidence="1" key="1">
    <citation type="submission" date="2023-04" db="EMBL/GenBank/DDBJ databases">
        <title>Draft Genome sequencing of Naganishia species isolated from polar environments using Oxford Nanopore Technology.</title>
        <authorList>
            <person name="Leo P."/>
            <person name="Venkateswaran K."/>
        </authorList>
    </citation>
    <scope>NUCLEOTIDE SEQUENCE</scope>
    <source>
        <strain evidence="1">MNA-CCFEE 5425</strain>
    </source>
</reference>
<keyword evidence="2" id="KW-1185">Reference proteome</keyword>
<sequence length="279" mass="30401">MSHISDADVLVHWALVASSPQYANRGRPRTSTRTSILTSSKITYESLAPRKSKRCSLRQSQAKVEPPSQSEERGLSLEDQILEQLDEQARRRTAAARLPERRHTASPSLSENTPRATYPSHTFNVLPPPPVERPLLKPGGNLHSSLPAGSEIESENNDDDAPGPSWSFATPAPPQPLRRQHLPSSSVYGEDGDGAEVETNASEADMSEVDELASTPAVGQEDLGAETEDEEEQPMDSSMDVDKTPTKAQANEVPRLLSLPQRLWSTLRPGISVTSNGKK</sequence>
<name>A0ACC2XI32_9TREE</name>
<dbReference type="Proteomes" id="UP001243375">
    <property type="component" value="Unassembled WGS sequence"/>
</dbReference>
<proteinExistence type="predicted"/>
<comment type="caution">
    <text evidence="1">The sequence shown here is derived from an EMBL/GenBank/DDBJ whole genome shotgun (WGS) entry which is preliminary data.</text>
</comment>
<evidence type="ECO:0000313" key="1">
    <source>
        <dbReference type="EMBL" id="KAJ9123079.1"/>
    </source>
</evidence>
<accession>A0ACC2XI32</accession>
<organism evidence="1 2">
    <name type="scientific">Naganishia vaughanmartiniae</name>
    <dbReference type="NCBI Taxonomy" id="1424756"/>
    <lineage>
        <taxon>Eukaryota</taxon>
        <taxon>Fungi</taxon>
        <taxon>Dikarya</taxon>
        <taxon>Basidiomycota</taxon>
        <taxon>Agaricomycotina</taxon>
        <taxon>Tremellomycetes</taxon>
        <taxon>Filobasidiales</taxon>
        <taxon>Filobasidiaceae</taxon>
        <taxon>Naganishia</taxon>
    </lineage>
</organism>
<dbReference type="EMBL" id="JASBWU010000003">
    <property type="protein sequence ID" value="KAJ9123079.1"/>
    <property type="molecule type" value="Genomic_DNA"/>
</dbReference>
<protein>
    <submittedName>
        <fullName evidence="1">Uncharacterized protein</fullName>
    </submittedName>
</protein>